<feature type="domain" description="MgtC/SapB/SrpB/YhiD N-terminal" evidence="2">
    <location>
        <begin position="23"/>
        <end position="150"/>
    </location>
</feature>
<dbReference type="InterPro" id="IPR049177">
    <property type="entry name" value="MgtC_SapB_SrpB_YhiD_N"/>
</dbReference>
<feature type="transmembrane region" description="Helical" evidence="1">
    <location>
        <begin position="53"/>
        <end position="70"/>
    </location>
</feature>
<sequence>MFRREEGRGMEPQDLTTDAIHFGIAVLLGALVGIEREKHRRERKAKTDQPAGLRTFILLALFGACTAWISRAFDTYWILAAGLLLTGAFVVAGYMVTTRGQDQAVGLTTEIAAVVVFALGGIVMLGGAEIAIALAVVTTAVLAYKDPMHGFVKQLGWDDVYSGLQLLIATFIALPLLPDKPIDPWGALNPYQLWLLVILISGLSLVGYALTRWLGPGKGALLTGFAGGLVSSTAVTVSFAREARTDPKNTTAFASGILVAWAVMFARVLVVVAVVNRALLGPIFMPFAAMALVAAGAAALLYFLYRRKGPGVSARQDIQVSNPFSVFSAAKFAAFFAVVLVAVKIAEENFSQGGVYVVAGLAGLTDVDAITLSMAEVARNGNAHVAVVSIVIAALVNTVVKWSIALVLGGMALGKPLLWALAAMLVAGLAGVLL</sequence>
<feature type="transmembrane region" description="Helical" evidence="1">
    <location>
        <begin position="160"/>
        <end position="177"/>
    </location>
</feature>
<dbReference type="Pfam" id="PF02308">
    <property type="entry name" value="MgtC"/>
    <property type="match status" value="1"/>
</dbReference>
<feature type="transmembrane region" description="Helical" evidence="1">
    <location>
        <begin position="252"/>
        <end position="275"/>
    </location>
</feature>
<keyword evidence="1" id="KW-0472">Membrane</keyword>
<proteinExistence type="predicted"/>
<feature type="transmembrane region" description="Helical" evidence="1">
    <location>
        <begin position="109"/>
        <end position="140"/>
    </location>
</feature>
<comment type="caution">
    <text evidence="4">The sequence shown here is derived from an EMBL/GenBank/DDBJ whole genome shotgun (WGS) entry which is preliminary data.</text>
</comment>
<accession>A0A1E3W353</accession>
<feature type="domain" description="DUF4010" evidence="3">
    <location>
        <begin position="198"/>
        <end position="409"/>
    </location>
</feature>
<organism evidence="4 5">
    <name type="scientific">Methyloceanibacter methanicus</name>
    <dbReference type="NCBI Taxonomy" id="1774968"/>
    <lineage>
        <taxon>Bacteria</taxon>
        <taxon>Pseudomonadati</taxon>
        <taxon>Pseudomonadota</taxon>
        <taxon>Alphaproteobacteria</taxon>
        <taxon>Hyphomicrobiales</taxon>
        <taxon>Hyphomicrobiaceae</taxon>
        <taxon>Methyloceanibacter</taxon>
    </lineage>
</organism>
<reference evidence="4 5" key="1">
    <citation type="journal article" date="2016" name="Environ. Microbiol.">
        <title>New Methyloceanibacter diversity from North Sea sediments includes methanotroph containing solely the soluble methane monooxygenase.</title>
        <authorList>
            <person name="Vekeman B."/>
            <person name="Kerckhof F.M."/>
            <person name="Cremers G."/>
            <person name="de Vos P."/>
            <person name="Vandamme P."/>
            <person name="Boon N."/>
            <person name="Op den Camp H.J."/>
            <person name="Heylen K."/>
        </authorList>
    </citation>
    <scope>NUCLEOTIDE SEQUENCE [LARGE SCALE GENOMIC DNA]</scope>
    <source>
        <strain evidence="4 5">R-67174</strain>
    </source>
</reference>
<dbReference type="Proteomes" id="UP000094501">
    <property type="component" value="Unassembled WGS sequence"/>
</dbReference>
<name>A0A1E3W353_9HYPH</name>
<evidence type="ECO:0000259" key="3">
    <source>
        <dbReference type="Pfam" id="PF13194"/>
    </source>
</evidence>
<dbReference type="Pfam" id="PF13194">
    <property type="entry name" value="DUF4010"/>
    <property type="match status" value="1"/>
</dbReference>
<feature type="transmembrane region" description="Helical" evidence="1">
    <location>
        <begin position="15"/>
        <end position="32"/>
    </location>
</feature>
<feature type="transmembrane region" description="Helical" evidence="1">
    <location>
        <begin position="324"/>
        <end position="343"/>
    </location>
</feature>
<feature type="transmembrane region" description="Helical" evidence="1">
    <location>
        <begin position="220"/>
        <end position="240"/>
    </location>
</feature>
<feature type="transmembrane region" description="Helical" evidence="1">
    <location>
        <begin position="193"/>
        <end position="214"/>
    </location>
</feature>
<keyword evidence="1" id="KW-0812">Transmembrane</keyword>
<dbReference type="EMBL" id="LPWG01000010">
    <property type="protein sequence ID" value="ODS00170.1"/>
    <property type="molecule type" value="Genomic_DNA"/>
</dbReference>
<feature type="transmembrane region" description="Helical" evidence="1">
    <location>
        <begin position="355"/>
        <end position="373"/>
    </location>
</feature>
<evidence type="ECO:0000256" key="1">
    <source>
        <dbReference type="SAM" id="Phobius"/>
    </source>
</evidence>
<feature type="transmembrane region" description="Helical" evidence="1">
    <location>
        <begin position="281"/>
        <end position="304"/>
    </location>
</feature>
<dbReference type="PANTHER" id="PTHR39084">
    <property type="entry name" value="MEMBRANE PROTEIN-RELATED"/>
    <property type="match status" value="1"/>
</dbReference>
<feature type="transmembrane region" description="Helical" evidence="1">
    <location>
        <begin position="76"/>
        <end position="97"/>
    </location>
</feature>
<feature type="transmembrane region" description="Helical" evidence="1">
    <location>
        <begin position="416"/>
        <end position="433"/>
    </location>
</feature>
<dbReference type="AlphaFoldDB" id="A0A1E3W353"/>
<evidence type="ECO:0000313" key="5">
    <source>
        <dbReference type="Proteomes" id="UP000094501"/>
    </source>
</evidence>
<protein>
    <submittedName>
        <fullName evidence="4">Uncharacterized protein</fullName>
    </submittedName>
</protein>
<evidence type="ECO:0000259" key="2">
    <source>
        <dbReference type="Pfam" id="PF02308"/>
    </source>
</evidence>
<keyword evidence="5" id="KW-1185">Reference proteome</keyword>
<dbReference type="PANTHER" id="PTHR39084:SF1">
    <property type="entry name" value="DUF4010 DOMAIN-CONTAINING PROTEIN"/>
    <property type="match status" value="1"/>
</dbReference>
<dbReference type="InterPro" id="IPR025105">
    <property type="entry name" value="DUF4010"/>
</dbReference>
<keyword evidence="1" id="KW-1133">Transmembrane helix</keyword>
<evidence type="ECO:0000313" key="4">
    <source>
        <dbReference type="EMBL" id="ODS00170.1"/>
    </source>
</evidence>
<feature type="transmembrane region" description="Helical" evidence="1">
    <location>
        <begin position="385"/>
        <end position="404"/>
    </location>
</feature>
<gene>
    <name evidence="4" type="ORF">AUC68_03420</name>
</gene>